<evidence type="ECO:0000313" key="11">
    <source>
        <dbReference type="Proteomes" id="UP000638849"/>
    </source>
</evidence>
<feature type="domain" description="IspG C-terminal" evidence="9">
    <location>
        <begin position="276"/>
        <end position="362"/>
    </location>
</feature>
<name>A0ABS0RE06_9ACTN</name>
<keyword evidence="11" id="KW-1185">Reference proteome</keyword>
<organism evidence="10 11">
    <name type="scientific">Streptomyces javensis</name>
    <dbReference type="NCBI Taxonomy" id="114698"/>
    <lineage>
        <taxon>Bacteria</taxon>
        <taxon>Bacillati</taxon>
        <taxon>Actinomycetota</taxon>
        <taxon>Actinomycetes</taxon>
        <taxon>Kitasatosporales</taxon>
        <taxon>Streptomycetaceae</taxon>
        <taxon>Streptomyces</taxon>
        <taxon>Streptomyces violaceusniger group</taxon>
    </lineage>
</organism>
<dbReference type="Gene3D" id="3.20.20.20">
    <property type="entry name" value="Dihydropteroate synthase-like"/>
    <property type="match status" value="1"/>
</dbReference>
<reference evidence="10 11" key="1">
    <citation type="submission" date="2020-12" db="EMBL/GenBank/DDBJ databases">
        <authorList>
            <person name="Kusuma A.B."/>
            <person name="Nouioui I."/>
            <person name="Goodfellow M."/>
        </authorList>
    </citation>
    <scope>NUCLEOTIDE SEQUENCE [LARGE SCALE GENOMIC DNA]</scope>
    <source>
        <strain evidence="10 11">DSM 41764</strain>
    </source>
</reference>
<feature type="binding site" evidence="7">
    <location>
        <position position="315"/>
    </location>
    <ligand>
        <name>[4Fe-4S] cluster</name>
        <dbReference type="ChEBI" id="CHEBI:49883"/>
    </ligand>
</feature>
<dbReference type="Proteomes" id="UP000638849">
    <property type="component" value="Unassembled WGS sequence"/>
</dbReference>
<comment type="similarity">
    <text evidence="7">Belongs to the IspG family.</text>
</comment>
<dbReference type="GO" id="GO:0046429">
    <property type="term" value="F:4-hydroxy-3-methylbut-2-en-1-yl diphosphate synthase activity (ferredoxin)"/>
    <property type="evidence" value="ECO:0007669"/>
    <property type="project" value="UniProtKB-EC"/>
</dbReference>
<dbReference type="InterPro" id="IPR011005">
    <property type="entry name" value="Dihydropteroate_synth-like_sf"/>
</dbReference>
<keyword evidence="3 7" id="KW-0560">Oxidoreductase</keyword>
<keyword evidence="5 7" id="KW-0411">Iron-sulfur</keyword>
<dbReference type="EC" id="1.17.7.3" evidence="7"/>
<gene>
    <name evidence="7 10" type="primary">ispG</name>
    <name evidence="10" type="synonym">gcpE</name>
    <name evidence="10" type="ORF">JBF12_22155</name>
</gene>
<dbReference type="HAMAP" id="MF_00159">
    <property type="entry name" value="IspG"/>
    <property type="match status" value="1"/>
</dbReference>
<protein>
    <recommendedName>
        <fullName evidence="7">4-hydroxy-3-methylbut-2-en-1-yl diphosphate synthase (flavodoxin)</fullName>
        <ecNumber evidence="7">1.17.7.3</ecNumber>
    </recommendedName>
    <alternativeName>
        <fullName evidence="7">1-hydroxy-2-methyl-2-(E)-butenyl 4-diphosphate synthase</fullName>
    </alternativeName>
</protein>
<dbReference type="InterPro" id="IPR045854">
    <property type="entry name" value="NO2/SO3_Rdtase_4Fe4S_sf"/>
</dbReference>
<dbReference type="PANTHER" id="PTHR30454">
    <property type="entry name" value="4-HYDROXY-3-METHYLBUT-2-EN-1-YL DIPHOSPHATE SYNTHASE"/>
    <property type="match status" value="1"/>
</dbReference>
<comment type="function">
    <text evidence="7">Converts 2C-methyl-D-erythritol 2,4-cyclodiphosphate (ME-2,4cPP) into 1-hydroxy-2-methyl-2-(E)-butenyl 4-diphosphate.</text>
</comment>
<dbReference type="InterPro" id="IPR016425">
    <property type="entry name" value="IspG_bac"/>
</dbReference>
<accession>A0ABS0RE06</accession>
<evidence type="ECO:0000313" key="10">
    <source>
        <dbReference type="EMBL" id="MBI0315633.1"/>
    </source>
</evidence>
<comment type="cofactor">
    <cofactor evidence="7">
        <name>[4Fe-4S] cluster</name>
        <dbReference type="ChEBI" id="CHEBI:49883"/>
    </cofactor>
    <text evidence="7">Binds 1 [4Fe-4S] cluster.</text>
</comment>
<keyword evidence="1 7" id="KW-0004">4Fe-4S</keyword>
<evidence type="ECO:0000256" key="3">
    <source>
        <dbReference type="ARBA" id="ARBA00023002"/>
    </source>
</evidence>
<dbReference type="InterPro" id="IPR058578">
    <property type="entry name" value="IspG_TIM"/>
</dbReference>
<evidence type="ECO:0000256" key="1">
    <source>
        <dbReference type="ARBA" id="ARBA00022485"/>
    </source>
</evidence>
<evidence type="ECO:0000259" key="9">
    <source>
        <dbReference type="Pfam" id="PF26540"/>
    </source>
</evidence>
<dbReference type="Pfam" id="PF26540">
    <property type="entry name" value="GcpE_C"/>
    <property type="match status" value="1"/>
</dbReference>
<evidence type="ECO:0000256" key="2">
    <source>
        <dbReference type="ARBA" id="ARBA00022723"/>
    </source>
</evidence>
<feature type="domain" description="IspG TIM-barrel" evidence="8">
    <location>
        <begin position="22"/>
        <end position="261"/>
    </location>
</feature>
<comment type="pathway">
    <text evidence="7">Isoprenoid biosynthesis; isopentenyl diphosphate biosynthesis via DXP pathway; isopentenyl diphosphate from 1-deoxy-D-xylulose 5-phosphate: step 5/6.</text>
</comment>
<feature type="binding site" evidence="7">
    <location>
        <position position="322"/>
    </location>
    <ligand>
        <name>[4Fe-4S] cluster</name>
        <dbReference type="ChEBI" id="CHEBI:49883"/>
    </ligand>
</feature>
<evidence type="ECO:0000256" key="7">
    <source>
        <dbReference type="HAMAP-Rule" id="MF_00159"/>
    </source>
</evidence>
<keyword evidence="4 7" id="KW-0408">Iron</keyword>
<dbReference type="NCBIfam" id="TIGR00612">
    <property type="entry name" value="ispG_gcpE"/>
    <property type="match status" value="1"/>
</dbReference>
<keyword evidence="6 7" id="KW-0414">Isoprene biosynthesis</keyword>
<dbReference type="PANTHER" id="PTHR30454:SF0">
    <property type="entry name" value="4-HYDROXY-3-METHYLBUT-2-EN-1-YL DIPHOSPHATE SYNTHASE (FERREDOXIN), CHLOROPLASTIC"/>
    <property type="match status" value="1"/>
</dbReference>
<dbReference type="Pfam" id="PF04551">
    <property type="entry name" value="GcpE"/>
    <property type="match status" value="1"/>
</dbReference>
<keyword evidence="2 7" id="KW-0479">Metal-binding</keyword>
<dbReference type="RefSeq" id="WP_198278554.1">
    <property type="nucleotide sequence ID" value="NZ_JAEEAQ010000213.1"/>
</dbReference>
<dbReference type="SUPFAM" id="SSF51717">
    <property type="entry name" value="Dihydropteroate synthetase-like"/>
    <property type="match status" value="1"/>
</dbReference>
<dbReference type="PIRSF" id="PIRSF004640">
    <property type="entry name" value="IspG"/>
    <property type="match status" value="1"/>
</dbReference>
<evidence type="ECO:0000256" key="6">
    <source>
        <dbReference type="ARBA" id="ARBA00023229"/>
    </source>
</evidence>
<sequence>MTAISLGMPSVPAKLAERRVSRKIQVGAVAVGGDAPISVQSMTTTVTADIGATLQQIAELTASGCQIVRVACPSQDDADALPVIAKKSQIPVIADIHFQPKYVFAAIDAGCAAVRVNPGNIRQFDDKVKEIAKAASDAGVPIRIGVNAGSLDKRLLEKYGKATPEALVESALWECSLFEEHGFRDIKISVKHNDPVVMVNAYRQLAAQCDYPLHLGVTEAGPAFQGTIKSAVAFGALLSEGIGDTIRVSLSAPPAEEVKVGIQILESLNLRQRRLEIVSCPSCGRAQVDVYKLADEVTAGLEGMEVPLRVAVMGCVVNGPGEAREADLGVASGNGKGQIFVKGEVIKTVPESKIVETLIDEAMKIAEQMEKDGIASGAPEVSVSG</sequence>
<dbReference type="NCBIfam" id="NF001540">
    <property type="entry name" value="PRK00366.1"/>
    <property type="match status" value="1"/>
</dbReference>
<dbReference type="EMBL" id="JAEEAQ010000213">
    <property type="protein sequence ID" value="MBI0315633.1"/>
    <property type="molecule type" value="Genomic_DNA"/>
</dbReference>
<comment type="caution">
    <text evidence="10">The sequence shown here is derived from an EMBL/GenBank/DDBJ whole genome shotgun (WGS) entry which is preliminary data.</text>
</comment>
<proteinExistence type="inferred from homology"/>
<dbReference type="InterPro" id="IPR058579">
    <property type="entry name" value="IspG_C"/>
</dbReference>
<dbReference type="SUPFAM" id="SSF56014">
    <property type="entry name" value="Nitrite and sulphite reductase 4Fe-4S domain-like"/>
    <property type="match status" value="1"/>
</dbReference>
<feature type="binding site" evidence="7">
    <location>
        <position position="280"/>
    </location>
    <ligand>
        <name>[4Fe-4S] cluster</name>
        <dbReference type="ChEBI" id="CHEBI:49883"/>
    </ligand>
</feature>
<dbReference type="InterPro" id="IPR004588">
    <property type="entry name" value="IspG_bac-typ"/>
</dbReference>
<comment type="catalytic activity">
    <reaction evidence="7">
        <text>(2E)-4-hydroxy-3-methylbut-2-enyl diphosphate + oxidized [flavodoxin] + H2O + 2 H(+) = 2-C-methyl-D-erythritol 2,4-cyclic diphosphate + reduced [flavodoxin]</text>
        <dbReference type="Rhea" id="RHEA:43604"/>
        <dbReference type="Rhea" id="RHEA-COMP:10622"/>
        <dbReference type="Rhea" id="RHEA-COMP:10623"/>
        <dbReference type="ChEBI" id="CHEBI:15377"/>
        <dbReference type="ChEBI" id="CHEBI:15378"/>
        <dbReference type="ChEBI" id="CHEBI:57618"/>
        <dbReference type="ChEBI" id="CHEBI:58210"/>
        <dbReference type="ChEBI" id="CHEBI:58483"/>
        <dbReference type="ChEBI" id="CHEBI:128753"/>
        <dbReference type="EC" id="1.17.7.3"/>
    </reaction>
</comment>
<evidence type="ECO:0000259" key="8">
    <source>
        <dbReference type="Pfam" id="PF04551"/>
    </source>
</evidence>
<evidence type="ECO:0000256" key="5">
    <source>
        <dbReference type="ARBA" id="ARBA00023014"/>
    </source>
</evidence>
<evidence type="ECO:0000256" key="4">
    <source>
        <dbReference type="ARBA" id="ARBA00023004"/>
    </source>
</evidence>
<feature type="binding site" evidence="7">
    <location>
        <position position="283"/>
    </location>
    <ligand>
        <name>[4Fe-4S] cluster</name>
        <dbReference type="ChEBI" id="CHEBI:49883"/>
    </ligand>
</feature>
<dbReference type="Gene3D" id="3.30.413.10">
    <property type="entry name" value="Sulfite Reductase Hemoprotein, domain 1"/>
    <property type="match status" value="1"/>
</dbReference>